<sequence>MTRMEKACPFTAATRAAHCERCWTAHGGVPPCVAAYLGGNPAAEGVIRLEVLERAATRRAA</sequence>
<dbReference type="EMBL" id="PDJQ01000001">
    <property type="protein sequence ID" value="PFG75083.1"/>
    <property type="molecule type" value="Genomic_DNA"/>
</dbReference>
<dbReference type="RefSeq" id="WP_133117610.1">
    <property type="nucleotide sequence ID" value="NZ_PDJQ01000001.1"/>
</dbReference>
<comment type="caution">
    <text evidence="1">The sequence shown here is derived from an EMBL/GenBank/DDBJ whole genome shotgun (WGS) entry which is preliminary data.</text>
</comment>
<dbReference type="AlphaFoldDB" id="A0A2A9HI79"/>
<dbReference type="Proteomes" id="UP000223071">
    <property type="component" value="Unassembled WGS sequence"/>
</dbReference>
<organism evidence="1 2">
    <name type="scientific">Tepidiforma thermophila (strain KCTC 52669 / CGMCC 1.13589 / G233)</name>
    <dbReference type="NCBI Taxonomy" id="2761530"/>
    <lineage>
        <taxon>Bacteria</taxon>
        <taxon>Bacillati</taxon>
        <taxon>Chloroflexota</taxon>
        <taxon>Tepidiformia</taxon>
        <taxon>Tepidiformales</taxon>
        <taxon>Tepidiformaceae</taxon>
        <taxon>Tepidiforma</taxon>
    </lineage>
</organism>
<name>A0A2A9HI79_TEPT2</name>
<reference evidence="1 2" key="1">
    <citation type="submission" date="2017-09" db="EMBL/GenBank/DDBJ databases">
        <title>Sequencing the genomes of two abundant thermophiles in Great Basin hot springs: Thermocrinis jamiesonii and novel Chloroflexi Thermoflexus hugenholtzii.</title>
        <authorList>
            <person name="Hedlund B."/>
        </authorList>
    </citation>
    <scope>NUCLEOTIDE SEQUENCE [LARGE SCALE GENOMIC DNA]</scope>
    <source>
        <strain evidence="1 2">G233</strain>
    </source>
</reference>
<evidence type="ECO:0000313" key="1">
    <source>
        <dbReference type="EMBL" id="PFG75083.1"/>
    </source>
</evidence>
<gene>
    <name evidence="1" type="ORF">A9A59_2348</name>
</gene>
<evidence type="ECO:0000313" key="2">
    <source>
        <dbReference type="Proteomes" id="UP000223071"/>
    </source>
</evidence>
<proteinExistence type="predicted"/>
<keyword evidence="2" id="KW-1185">Reference proteome</keyword>
<protein>
    <submittedName>
        <fullName evidence="1">Uncharacterized protein</fullName>
    </submittedName>
</protein>
<accession>A0A2A9HI79</accession>